<reference evidence="2" key="1">
    <citation type="submission" date="2016-11" db="UniProtKB">
        <authorList>
            <consortium name="WormBaseParasite"/>
        </authorList>
    </citation>
    <scope>IDENTIFICATION</scope>
</reference>
<organism evidence="1 2">
    <name type="scientific">Caenorhabditis tropicalis</name>
    <dbReference type="NCBI Taxonomy" id="1561998"/>
    <lineage>
        <taxon>Eukaryota</taxon>
        <taxon>Metazoa</taxon>
        <taxon>Ecdysozoa</taxon>
        <taxon>Nematoda</taxon>
        <taxon>Chromadorea</taxon>
        <taxon>Rhabditida</taxon>
        <taxon>Rhabditina</taxon>
        <taxon>Rhabditomorpha</taxon>
        <taxon>Rhabditoidea</taxon>
        <taxon>Rhabditidae</taxon>
        <taxon>Peloderinae</taxon>
        <taxon>Caenorhabditis</taxon>
    </lineage>
</organism>
<accession>A0A1I7TDZ3</accession>
<evidence type="ECO:0000313" key="1">
    <source>
        <dbReference type="Proteomes" id="UP000095282"/>
    </source>
</evidence>
<name>A0A1I7TDZ3_9PELO</name>
<dbReference type="STRING" id="1561998.A0A1I7TDZ3"/>
<dbReference type="GO" id="GO:0003723">
    <property type="term" value="F:RNA binding"/>
    <property type="evidence" value="ECO:0007669"/>
    <property type="project" value="InterPro"/>
</dbReference>
<keyword evidence="1" id="KW-1185">Reference proteome</keyword>
<evidence type="ECO:0000313" key="2">
    <source>
        <dbReference type="WBParaSite" id="Csp11.Scaffold589.g4996.t1"/>
    </source>
</evidence>
<dbReference type="Proteomes" id="UP000095282">
    <property type="component" value="Unplaced"/>
</dbReference>
<dbReference type="WBParaSite" id="Csp11.Scaffold589.g4996.t1">
    <property type="protein sequence ID" value="Csp11.Scaffold589.g4996.t1"/>
    <property type="gene ID" value="Csp11.Scaffold589.g4996"/>
</dbReference>
<proteinExistence type="predicted"/>
<dbReference type="InterPro" id="IPR036986">
    <property type="entry name" value="S4_RNA-bd_sf"/>
</dbReference>
<dbReference type="eggNOG" id="KOG2623">
    <property type="taxonomic scope" value="Eukaryota"/>
</dbReference>
<sequence>MKCTNAMFGQKKADLTGLTRNEVLQLFRTTIDIKRGDIASMGQLANATRSGTGKGEILMKNGAFAVNGEKKRDPSESVSNVLLPGLPDLTLICWGKRDYNIVRWI</sequence>
<dbReference type="Gene3D" id="3.10.290.10">
    <property type="entry name" value="RNA-binding S4 domain"/>
    <property type="match status" value="1"/>
</dbReference>
<protein>
    <submittedName>
        <fullName evidence="2">ABC transporter ATP-binding protein</fullName>
    </submittedName>
</protein>
<dbReference type="AlphaFoldDB" id="A0A1I7TDZ3"/>